<dbReference type="CDD" id="cd01300">
    <property type="entry name" value="YtcJ_like"/>
    <property type="match status" value="1"/>
</dbReference>
<evidence type="ECO:0000313" key="2">
    <source>
        <dbReference type="EMBL" id="MBB3041758.1"/>
    </source>
</evidence>
<keyword evidence="3" id="KW-1185">Reference proteome</keyword>
<dbReference type="Proteomes" id="UP000589626">
    <property type="component" value="Unassembled WGS sequence"/>
</dbReference>
<dbReference type="Pfam" id="PF07969">
    <property type="entry name" value="Amidohydro_3"/>
    <property type="match status" value="1"/>
</dbReference>
<dbReference type="Gene3D" id="3.20.20.140">
    <property type="entry name" value="Metal-dependent hydrolases"/>
    <property type="match status" value="1"/>
</dbReference>
<dbReference type="PANTHER" id="PTHR22642">
    <property type="entry name" value="IMIDAZOLONEPROPIONASE"/>
    <property type="match status" value="1"/>
</dbReference>
<comment type="caution">
    <text evidence="2">The sequence shown here is derived from an EMBL/GenBank/DDBJ whole genome shotgun (WGS) entry which is preliminary data.</text>
</comment>
<dbReference type="InterPro" id="IPR032466">
    <property type="entry name" value="Metal_Hydrolase"/>
</dbReference>
<dbReference type="InterPro" id="IPR011059">
    <property type="entry name" value="Metal-dep_hydrolase_composite"/>
</dbReference>
<dbReference type="GO" id="GO:0016810">
    <property type="term" value="F:hydrolase activity, acting on carbon-nitrogen (but not peptide) bonds"/>
    <property type="evidence" value="ECO:0007669"/>
    <property type="project" value="InterPro"/>
</dbReference>
<evidence type="ECO:0000259" key="1">
    <source>
        <dbReference type="Pfam" id="PF07969"/>
    </source>
</evidence>
<protein>
    <recommendedName>
        <fullName evidence="1">Amidohydrolase 3 domain-containing protein</fullName>
    </recommendedName>
</protein>
<organism evidence="2 3">
    <name type="scientific">Nocardioides soli</name>
    <dbReference type="NCBI Taxonomy" id="1036020"/>
    <lineage>
        <taxon>Bacteria</taxon>
        <taxon>Bacillati</taxon>
        <taxon>Actinomycetota</taxon>
        <taxon>Actinomycetes</taxon>
        <taxon>Propionibacteriales</taxon>
        <taxon>Nocardioidaceae</taxon>
        <taxon>Nocardioides</taxon>
    </lineage>
</organism>
<dbReference type="AlphaFoldDB" id="A0A7W4VUI8"/>
<dbReference type="EMBL" id="JACHWR010000001">
    <property type="protein sequence ID" value="MBB3041758.1"/>
    <property type="molecule type" value="Genomic_DNA"/>
</dbReference>
<gene>
    <name evidence="2" type="ORF">FHU40_001559</name>
</gene>
<feature type="domain" description="Amidohydrolase 3" evidence="1">
    <location>
        <begin position="50"/>
        <end position="542"/>
    </location>
</feature>
<accession>A0A7W4VUI8</accession>
<dbReference type="InterPro" id="IPR033932">
    <property type="entry name" value="YtcJ-like"/>
</dbReference>
<name>A0A7W4VUI8_9ACTN</name>
<dbReference type="SUPFAM" id="SSF51338">
    <property type="entry name" value="Composite domain of metallo-dependent hydrolases"/>
    <property type="match status" value="1"/>
</dbReference>
<dbReference type="InterPro" id="IPR013108">
    <property type="entry name" value="Amidohydro_3"/>
</dbReference>
<reference evidence="2 3" key="1">
    <citation type="submission" date="2020-08" db="EMBL/GenBank/DDBJ databases">
        <title>Sequencing the genomes of 1000 actinobacteria strains.</title>
        <authorList>
            <person name="Klenk H.-P."/>
        </authorList>
    </citation>
    <scope>NUCLEOTIDE SEQUENCE [LARGE SCALE GENOMIC DNA]</scope>
    <source>
        <strain evidence="2 3">DSM 105498</strain>
    </source>
</reference>
<evidence type="ECO:0000313" key="3">
    <source>
        <dbReference type="Proteomes" id="UP000589626"/>
    </source>
</evidence>
<dbReference type="PANTHER" id="PTHR22642:SF2">
    <property type="entry name" value="PROTEIN LONG AFTER FAR-RED 3"/>
    <property type="match status" value="1"/>
</dbReference>
<dbReference type="Gene3D" id="3.10.310.70">
    <property type="match status" value="1"/>
</dbReference>
<dbReference type="Gene3D" id="2.30.40.10">
    <property type="entry name" value="Urease, subunit C, domain 1"/>
    <property type="match status" value="1"/>
</dbReference>
<dbReference type="SUPFAM" id="SSF51556">
    <property type="entry name" value="Metallo-dependent hydrolases"/>
    <property type="match status" value="1"/>
</dbReference>
<proteinExistence type="predicted"/>
<sequence>MTADLILTGGTIRTLDPASSVAQAVAVRDGRIAAVGSAADVAGLRGPATQVVELDGRTVIPGVHDGHLHLAMWAANRPEYSIDLSLATSVGEAVDAVARRVAERPVGSWVKGHGWYEARMSDLGGRWPTRQELDAVSPEHPVVLVHFSEHAVWANSLALAAAGITAATPDPEGGTILRDADGEPTGYLIESAGDLMMTALPQPSPAEADAAVDAAMRQLLDLGVTSVTDPMVGPELLRQYVRMHNAGGLPMRVAVLLHWAGLGLPNNAGEIERALGFSGMATGLGDDVLRIAGAKLFADGIPPLRTSWTSRPYGEGCHGSLLTDGETDEARLTELGGMIEHLHRARLQVQVHATGDRACDAAVDAFVAAHQTDPWADARHALIHANLLSPQTARRMAEHGYCANTNALIKWSVADALVATYGDERAGYSSPMRSLIDAGLHVADTSDAPVSDPDWRQGVECLVLRESRASGTVSGPDERVSREEALRAWTVEAAYQEHTDHLKGTVEPGKLADLVVLEEDPLTIDEHQLHALTVAATYVGGVHRGGPGL</sequence>
<dbReference type="RefSeq" id="WP_183591627.1">
    <property type="nucleotide sequence ID" value="NZ_JACHWR010000001.1"/>
</dbReference>